<evidence type="ECO:0000256" key="1">
    <source>
        <dbReference type="SAM" id="Phobius"/>
    </source>
</evidence>
<keyword evidence="1" id="KW-1133">Transmembrane helix</keyword>
<gene>
    <name evidence="4" type="ORF">FHS56_001184</name>
</gene>
<dbReference type="RefSeq" id="WP_166918948.1">
    <property type="nucleotide sequence ID" value="NZ_JAASRN010000002.1"/>
</dbReference>
<evidence type="ECO:0000259" key="3">
    <source>
        <dbReference type="Pfam" id="PF23357"/>
    </source>
</evidence>
<dbReference type="Pfam" id="PF09822">
    <property type="entry name" value="ABC_transp_aux"/>
    <property type="match status" value="1"/>
</dbReference>
<reference evidence="4 5" key="1">
    <citation type="submission" date="2020-03" db="EMBL/GenBank/DDBJ databases">
        <title>Genomic Encyclopedia of Type Strains, Phase IV (KMG-IV): sequencing the most valuable type-strain genomes for metagenomic binning, comparative biology and taxonomic classification.</title>
        <authorList>
            <person name="Goeker M."/>
        </authorList>
    </citation>
    <scope>NUCLEOTIDE SEQUENCE [LARGE SCALE GENOMIC DNA]</scope>
    <source>
        <strain evidence="4 5">DSM 5718</strain>
    </source>
</reference>
<evidence type="ECO:0000313" key="4">
    <source>
        <dbReference type="EMBL" id="NIK73671.1"/>
    </source>
</evidence>
<keyword evidence="1" id="KW-0472">Membrane</keyword>
<protein>
    <submittedName>
        <fullName evidence="4">Gliding-associated putative ABC transporter substrate-binding component GldG</fullName>
    </submittedName>
</protein>
<keyword evidence="1" id="KW-0812">Transmembrane</keyword>
<dbReference type="InterPro" id="IPR019196">
    <property type="entry name" value="ABC_transp_unknown"/>
</dbReference>
<feature type="transmembrane region" description="Helical" evidence="1">
    <location>
        <begin position="534"/>
        <end position="557"/>
    </location>
</feature>
<organism evidence="4 5">
    <name type="scientific">Thermonema lapsum</name>
    <dbReference type="NCBI Taxonomy" id="28195"/>
    <lineage>
        <taxon>Bacteria</taxon>
        <taxon>Pseudomonadati</taxon>
        <taxon>Bacteroidota</taxon>
        <taxon>Cytophagia</taxon>
        <taxon>Cytophagales</taxon>
        <taxon>Thermonemataceae</taxon>
        <taxon>Thermonema</taxon>
    </lineage>
</organism>
<evidence type="ECO:0000259" key="2">
    <source>
        <dbReference type="Pfam" id="PF09822"/>
    </source>
</evidence>
<dbReference type="InterPro" id="IPR019863">
    <property type="entry name" value="Motility-assoc_ABC-rel_GldG"/>
</dbReference>
<name>A0A846MQG7_9BACT</name>
<dbReference type="Pfam" id="PF23357">
    <property type="entry name" value="DUF7088"/>
    <property type="match status" value="1"/>
</dbReference>
<proteinExistence type="predicted"/>
<feature type="domain" description="DUF7088" evidence="3">
    <location>
        <begin position="39"/>
        <end position="150"/>
    </location>
</feature>
<dbReference type="Proteomes" id="UP000537126">
    <property type="component" value="Unassembled WGS sequence"/>
</dbReference>
<dbReference type="InterPro" id="IPR055396">
    <property type="entry name" value="DUF7088"/>
</dbReference>
<comment type="caution">
    <text evidence="4">The sequence shown here is derived from an EMBL/GenBank/DDBJ whole genome shotgun (WGS) entry which is preliminary data.</text>
</comment>
<sequence length="568" mass="66004">MKRSQKRMRALRTFFIGIAAIVALNLLAQYFVIRIDLTEDKRYSIAPQTQALLKELEGPVFIQVYLHGDDLPADFRRLRRSIEELLEEFRVYGGSNIQYRFIDPQSVEPAEARDSLIQYLAAHGVLPTNVFVREEGKRVEKLLFPGAIVSYGNKYTSLSLLQGDQRATLARPQEIINHSIENMEYEFASAIYQLTLKKKKKIAYIYGHRELTPPEVDDLNQSLSRFFQIYGIRLQEVSLDTLDALIIAKPQTAFSEEEKYLIDQYVMKGGRVLFFLDAVEVREDSINTPQGAVSLAYDHQLIDLLFRYGIRYNYELIEDLNCGVLGLIIGQMAGKPQMEFLPWRYYPIFYNFFPHPVTKNLNAILGRYVCTLDTVKAEGVKKVPLIASSPKTKVLDIPFVIHYNEARLDPDPDLFNDGARTVAYLLEGRFRSLYQNRILPSDPRAKTFIAESQKPTRMFVCADGDLIRNEVNWQKKQVLPLGYDRNTGITFDNKRFVVNLLHYMLDDKQLILARNKEVRLRYLNKDRVQEERTFWQAFNLYMPLLLTLMLGITYHLARYWRFGRQPKA</sequence>
<dbReference type="EMBL" id="JAASRN010000002">
    <property type="protein sequence ID" value="NIK73671.1"/>
    <property type="molecule type" value="Genomic_DNA"/>
</dbReference>
<accession>A0A846MQG7</accession>
<dbReference type="AlphaFoldDB" id="A0A846MQG7"/>
<keyword evidence="5" id="KW-1185">Reference proteome</keyword>
<evidence type="ECO:0000313" key="5">
    <source>
        <dbReference type="Proteomes" id="UP000537126"/>
    </source>
</evidence>
<dbReference type="NCBIfam" id="TIGR03521">
    <property type="entry name" value="GldG"/>
    <property type="match status" value="1"/>
</dbReference>
<feature type="domain" description="ABC-type uncharacterised transport system" evidence="2">
    <location>
        <begin position="199"/>
        <end position="499"/>
    </location>
</feature>